<dbReference type="PANTHER" id="PTHR10696">
    <property type="entry name" value="GAMMA-BUTYROBETAINE HYDROXYLASE-RELATED"/>
    <property type="match status" value="1"/>
</dbReference>
<feature type="binding site" evidence="7">
    <location>
        <position position="301"/>
    </location>
    <ligand>
        <name>Fe cation</name>
        <dbReference type="ChEBI" id="CHEBI:24875"/>
    </ligand>
</feature>
<dbReference type="PATRIC" id="fig|1424334.3.peg.320"/>
<evidence type="ECO:0000256" key="3">
    <source>
        <dbReference type="ARBA" id="ARBA00022723"/>
    </source>
</evidence>
<dbReference type="Proteomes" id="UP000018733">
    <property type="component" value="Unassembled WGS sequence"/>
</dbReference>
<keyword evidence="3 7" id="KW-0479">Metal-binding</keyword>
<accession>V8QW88</accession>
<name>V8QW88_9BURK</name>
<reference evidence="9 10" key="1">
    <citation type="journal article" date="2014" name="Genome Announc.">
        <title>Draft Genome Sequence of Advenella kashmirensis Strain W13003, a Polycyclic Aromatic Hydrocarbon-Degrading Bacterium.</title>
        <authorList>
            <person name="Wang X."/>
            <person name="Jin D."/>
            <person name="Zhou L."/>
            <person name="Wu L."/>
            <person name="An W."/>
            <person name="Zhao L."/>
        </authorList>
    </citation>
    <scope>NUCLEOTIDE SEQUENCE [LARGE SCALE GENOMIC DNA]</scope>
    <source>
        <strain evidence="9 10">W13003</strain>
    </source>
</reference>
<dbReference type="PANTHER" id="PTHR10696:SF56">
    <property type="entry name" value="TAUD_TFDA-LIKE DOMAIN-CONTAINING PROTEIN"/>
    <property type="match status" value="1"/>
</dbReference>
<evidence type="ECO:0000313" key="9">
    <source>
        <dbReference type="EMBL" id="ETF03922.1"/>
    </source>
</evidence>
<gene>
    <name evidence="9" type="ORF">W822_01625</name>
</gene>
<feature type="domain" description="TauD/TfdA-like" evidence="8">
    <location>
        <begin position="81"/>
        <end position="320"/>
    </location>
</feature>
<dbReference type="InterPro" id="IPR042098">
    <property type="entry name" value="TauD-like_sf"/>
</dbReference>
<comment type="caution">
    <text evidence="9">The sequence shown here is derived from an EMBL/GenBank/DDBJ whole genome shotgun (WGS) entry which is preliminary data.</text>
</comment>
<dbReference type="Pfam" id="PF02668">
    <property type="entry name" value="TauD"/>
    <property type="match status" value="1"/>
</dbReference>
<evidence type="ECO:0000256" key="7">
    <source>
        <dbReference type="PIRSR" id="PIRSR019543-2"/>
    </source>
</evidence>
<dbReference type="GO" id="GO:0017000">
    <property type="term" value="P:antibiotic biosynthetic process"/>
    <property type="evidence" value="ECO:0007669"/>
    <property type="project" value="UniProtKB-KW"/>
</dbReference>
<evidence type="ECO:0000256" key="5">
    <source>
        <dbReference type="ARBA" id="ARBA00023004"/>
    </source>
</evidence>
<dbReference type="InterPro" id="IPR003819">
    <property type="entry name" value="TauD/TfdA-like"/>
</dbReference>
<dbReference type="eggNOG" id="COG2175">
    <property type="taxonomic scope" value="Bacteria"/>
</dbReference>
<keyword evidence="10" id="KW-1185">Reference proteome</keyword>
<dbReference type="InterPro" id="IPR050411">
    <property type="entry name" value="AlphaKG_dependent_hydroxylases"/>
</dbReference>
<comment type="cofactor">
    <cofactor evidence="1">
        <name>Fe(2+)</name>
        <dbReference type="ChEBI" id="CHEBI:29033"/>
    </cofactor>
</comment>
<dbReference type="Gene3D" id="3.60.130.10">
    <property type="entry name" value="Clavaminate synthase-like"/>
    <property type="match status" value="1"/>
</dbReference>
<dbReference type="SUPFAM" id="SSF51197">
    <property type="entry name" value="Clavaminate synthase-like"/>
    <property type="match status" value="1"/>
</dbReference>
<evidence type="ECO:0000313" key="10">
    <source>
        <dbReference type="Proteomes" id="UP000018733"/>
    </source>
</evidence>
<evidence type="ECO:0000256" key="4">
    <source>
        <dbReference type="ARBA" id="ARBA00023002"/>
    </source>
</evidence>
<dbReference type="EMBL" id="AYXT01000001">
    <property type="protein sequence ID" value="ETF03922.1"/>
    <property type="molecule type" value="Genomic_DNA"/>
</dbReference>
<dbReference type="AlphaFoldDB" id="V8QW88"/>
<keyword evidence="5 7" id="KW-0408">Iron</keyword>
<dbReference type="STRING" id="1424334.W822_01625"/>
<organism evidence="9 10">
    <name type="scientific">Advenella kashmirensis W13003</name>
    <dbReference type="NCBI Taxonomy" id="1424334"/>
    <lineage>
        <taxon>Bacteria</taxon>
        <taxon>Pseudomonadati</taxon>
        <taxon>Pseudomonadota</taxon>
        <taxon>Betaproteobacteria</taxon>
        <taxon>Burkholderiales</taxon>
        <taxon>Alcaligenaceae</taxon>
    </lineage>
</organism>
<evidence type="ECO:0000256" key="2">
    <source>
        <dbReference type="ARBA" id="ARBA00008425"/>
    </source>
</evidence>
<proteinExistence type="inferred from homology"/>
<dbReference type="HOGENOM" id="CLU_044078_0_0_4"/>
<keyword evidence="6" id="KW-0045">Antibiotic biosynthesis</keyword>
<dbReference type="InterPro" id="IPR014503">
    <property type="entry name" value="Clavaminate_syn-like"/>
</dbReference>
<evidence type="ECO:0000259" key="8">
    <source>
        <dbReference type="Pfam" id="PF02668"/>
    </source>
</evidence>
<dbReference type="PIRSF" id="PIRSF019543">
    <property type="entry name" value="Clavaminate_syn"/>
    <property type="match status" value="1"/>
</dbReference>
<dbReference type="GO" id="GO:0005506">
    <property type="term" value="F:iron ion binding"/>
    <property type="evidence" value="ECO:0007669"/>
    <property type="project" value="InterPro"/>
</dbReference>
<comment type="similarity">
    <text evidence="2">Belongs to the clavaminate synthase family.</text>
</comment>
<protein>
    <submittedName>
        <fullName evidence="9">L-asparagine oxygenase</fullName>
    </submittedName>
</protein>
<evidence type="ECO:0000256" key="6">
    <source>
        <dbReference type="ARBA" id="ARBA00023194"/>
    </source>
</evidence>
<keyword evidence="4" id="KW-0560">Oxidoreductase</keyword>
<dbReference type="GO" id="GO:0016706">
    <property type="term" value="F:2-oxoglutarate-dependent dioxygenase activity"/>
    <property type="evidence" value="ECO:0007669"/>
    <property type="project" value="UniProtKB-ARBA"/>
</dbReference>
<sequence>MYFFRQICDKPIAFHWFKKVMSIIDLKSYVSQGYSGICVPDSSELNPYLSMRDFKHHAQTAFFTLPISVLSKIIQFRSDGNTDGFILIKGMPCDEKLIRTPERHEEVRSRPAFVSEYCLTMVGSHLGELYGFIQESEGSLFNNIRPLPQSASVQSSESSDVFLELHTDIAFHEFRPDFLLLYCLRQDHHQQAKTGVACVRKALHMLSKEIIDELRKPNFSFAYDLSFGNFLGKSNKLKNCPILEGDLSDPYMTYDSDLITPLNEKSSSALRELDLALRSTMETVVLEPGDLIIIDNRRTSHSRTKFKAYFDGYDRWLQRVFVKQDIDAVRKRLPDQVPVIREII</sequence>
<evidence type="ECO:0000256" key="1">
    <source>
        <dbReference type="ARBA" id="ARBA00001954"/>
    </source>
</evidence>